<feature type="domain" description="RNase H type-1" evidence="8">
    <location>
        <begin position="1"/>
        <end position="171"/>
    </location>
</feature>
<keyword evidence="7" id="KW-0378">Hydrolase</keyword>
<reference evidence="9" key="1">
    <citation type="submission" date="2023-03" db="EMBL/GenBank/DDBJ databases">
        <title>Massive genome expansion in bonnet fungi (Mycena s.s.) driven by repeated elements and novel gene families across ecological guilds.</title>
        <authorList>
            <consortium name="Lawrence Berkeley National Laboratory"/>
            <person name="Harder C.B."/>
            <person name="Miyauchi S."/>
            <person name="Viragh M."/>
            <person name="Kuo A."/>
            <person name="Thoen E."/>
            <person name="Andreopoulos B."/>
            <person name="Lu D."/>
            <person name="Skrede I."/>
            <person name="Drula E."/>
            <person name="Henrissat B."/>
            <person name="Morin E."/>
            <person name="Kohler A."/>
            <person name="Barry K."/>
            <person name="LaButti K."/>
            <person name="Morin E."/>
            <person name="Salamov A."/>
            <person name="Lipzen A."/>
            <person name="Mereny Z."/>
            <person name="Hegedus B."/>
            <person name="Baldrian P."/>
            <person name="Stursova M."/>
            <person name="Weitz H."/>
            <person name="Taylor A."/>
            <person name="Grigoriev I.V."/>
            <person name="Nagy L.G."/>
            <person name="Martin F."/>
            <person name="Kauserud H."/>
        </authorList>
    </citation>
    <scope>NUCLEOTIDE SEQUENCE</scope>
    <source>
        <strain evidence="9">CBHHK200</strain>
    </source>
</reference>
<evidence type="ECO:0000259" key="8">
    <source>
        <dbReference type="PROSITE" id="PS50879"/>
    </source>
</evidence>
<dbReference type="GO" id="GO:0004523">
    <property type="term" value="F:RNA-DNA hybrid ribonuclease activity"/>
    <property type="evidence" value="ECO:0007669"/>
    <property type="project" value="UniProtKB-EC"/>
</dbReference>
<evidence type="ECO:0000256" key="6">
    <source>
        <dbReference type="ARBA" id="ARBA00022759"/>
    </source>
</evidence>
<dbReference type="GO" id="GO:0043137">
    <property type="term" value="P:DNA replication, removal of RNA primer"/>
    <property type="evidence" value="ECO:0007669"/>
    <property type="project" value="TreeGrafter"/>
</dbReference>
<dbReference type="Pfam" id="PF00075">
    <property type="entry name" value="RNase_H"/>
    <property type="match status" value="1"/>
</dbReference>
<dbReference type="PANTHER" id="PTHR10642">
    <property type="entry name" value="RIBONUCLEASE H1"/>
    <property type="match status" value="1"/>
</dbReference>
<dbReference type="InterPro" id="IPR050092">
    <property type="entry name" value="RNase_H"/>
</dbReference>
<comment type="catalytic activity">
    <reaction evidence="1">
        <text>Endonucleolytic cleavage to 5'-phosphomonoester.</text>
        <dbReference type="EC" id="3.1.26.4"/>
    </reaction>
</comment>
<dbReference type="GO" id="GO:0046872">
    <property type="term" value="F:metal ion binding"/>
    <property type="evidence" value="ECO:0007669"/>
    <property type="project" value="UniProtKB-KW"/>
</dbReference>
<comment type="similarity">
    <text evidence="2">Belongs to the RNase H family.</text>
</comment>
<keyword evidence="4" id="KW-0540">Nuclease</keyword>
<dbReference type="InterPro" id="IPR012337">
    <property type="entry name" value="RNaseH-like_sf"/>
</dbReference>
<dbReference type="Gene3D" id="3.30.420.10">
    <property type="entry name" value="Ribonuclease H-like superfamily/Ribonuclease H"/>
    <property type="match status" value="1"/>
</dbReference>
<dbReference type="PANTHER" id="PTHR10642:SF26">
    <property type="entry name" value="RIBONUCLEASE H1"/>
    <property type="match status" value="1"/>
</dbReference>
<dbReference type="EMBL" id="JARJCM010000025">
    <property type="protein sequence ID" value="KAJ7039901.1"/>
    <property type="molecule type" value="Genomic_DNA"/>
</dbReference>
<evidence type="ECO:0000256" key="5">
    <source>
        <dbReference type="ARBA" id="ARBA00022723"/>
    </source>
</evidence>
<evidence type="ECO:0000313" key="9">
    <source>
        <dbReference type="EMBL" id="KAJ7039901.1"/>
    </source>
</evidence>
<evidence type="ECO:0000313" key="10">
    <source>
        <dbReference type="Proteomes" id="UP001218188"/>
    </source>
</evidence>
<organism evidence="9 10">
    <name type="scientific">Mycena alexandri</name>
    <dbReference type="NCBI Taxonomy" id="1745969"/>
    <lineage>
        <taxon>Eukaryota</taxon>
        <taxon>Fungi</taxon>
        <taxon>Dikarya</taxon>
        <taxon>Basidiomycota</taxon>
        <taxon>Agaricomycotina</taxon>
        <taxon>Agaricomycetes</taxon>
        <taxon>Agaricomycetidae</taxon>
        <taxon>Agaricales</taxon>
        <taxon>Marasmiineae</taxon>
        <taxon>Mycenaceae</taxon>
        <taxon>Mycena</taxon>
    </lineage>
</organism>
<dbReference type="AlphaFoldDB" id="A0AAD6T508"/>
<evidence type="ECO:0000256" key="7">
    <source>
        <dbReference type="ARBA" id="ARBA00022801"/>
    </source>
</evidence>
<dbReference type="InterPro" id="IPR036397">
    <property type="entry name" value="RNaseH_sf"/>
</dbReference>
<proteinExistence type="inferred from homology"/>
<evidence type="ECO:0000256" key="1">
    <source>
        <dbReference type="ARBA" id="ARBA00000077"/>
    </source>
</evidence>
<sequence length="180" mass="20158">MTFNLDVWTDGACRRNGHDGAVGGAGVWFPRFPPGCRSEPLPPSPKPTNQRAELTAIILALEEALRKQNITCATNPRPPFFVLNVNTDSQYAVSCLTEWIFNWMHNGWLTTNYQPVQNADLIQEADSLRVTLEESFGGGKVNFTWVPRAQNTDADRLANEGCDEAERFAAALQADWHNYF</sequence>
<keyword evidence="5" id="KW-0479">Metal-binding</keyword>
<evidence type="ECO:0000256" key="4">
    <source>
        <dbReference type="ARBA" id="ARBA00022722"/>
    </source>
</evidence>
<dbReference type="CDD" id="cd09280">
    <property type="entry name" value="RNase_HI_eukaryote_like"/>
    <property type="match status" value="1"/>
</dbReference>
<dbReference type="SUPFAM" id="SSF53098">
    <property type="entry name" value="Ribonuclease H-like"/>
    <property type="match status" value="1"/>
</dbReference>
<protein>
    <recommendedName>
        <fullName evidence="3">ribonuclease H</fullName>
        <ecNumber evidence="3">3.1.26.4</ecNumber>
    </recommendedName>
</protein>
<keyword evidence="10" id="KW-1185">Reference proteome</keyword>
<name>A0AAD6T508_9AGAR</name>
<evidence type="ECO:0000256" key="3">
    <source>
        <dbReference type="ARBA" id="ARBA00012180"/>
    </source>
</evidence>
<dbReference type="Proteomes" id="UP001218188">
    <property type="component" value="Unassembled WGS sequence"/>
</dbReference>
<comment type="caution">
    <text evidence="9">The sequence shown here is derived from an EMBL/GenBank/DDBJ whole genome shotgun (WGS) entry which is preliminary data.</text>
</comment>
<dbReference type="InterPro" id="IPR002156">
    <property type="entry name" value="RNaseH_domain"/>
</dbReference>
<dbReference type="EC" id="3.1.26.4" evidence="3"/>
<evidence type="ECO:0000256" key="2">
    <source>
        <dbReference type="ARBA" id="ARBA00005300"/>
    </source>
</evidence>
<keyword evidence="6" id="KW-0255">Endonuclease</keyword>
<dbReference type="GO" id="GO:0003676">
    <property type="term" value="F:nucleic acid binding"/>
    <property type="evidence" value="ECO:0007669"/>
    <property type="project" value="InterPro"/>
</dbReference>
<dbReference type="PROSITE" id="PS50879">
    <property type="entry name" value="RNASE_H_1"/>
    <property type="match status" value="1"/>
</dbReference>
<gene>
    <name evidence="9" type="ORF">C8F04DRAFT_1085270</name>
</gene>
<accession>A0AAD6T508</accession>